<dbReference type="Pfam" id="PF00206">
    <property type="entry name" value="Lyase_1"/>
    <property type="match status" value="1"/>
</dbReference>
<accession>A0ABS7NE76</accession>
<dbReference type="PANTHER" id="PTHR42696:SF2">
    <property type="entry name" value="ASPARTATE AMMONIA-LYASE"/>
    <property type="match status" value="1"/>
</dbReference>
<dbReference type="Gene3D" id="1.10.275.10">
    <property type="entry name" value="Fumarase/aspartase (N-terminal domain)"/>
    <property type="match status" value="1"/>
</dbReference>
<reference evidence="4 5" key="1">
    <citation type="submission" date="2021-06" db="EMBL/GenBank/DDBJ databases">
        <title>50 bacteria genomes isolated from Dapeng, Shenzhen, China.</title>
        <authorList>
            <person name="Zheng W."/>
            <person name="Yu S."/>
            <person name="Huang Y."/>
        </authorList>
    </citation>
    <scope>NUCLEOTIDE SEQUENCE [LARGE SCALE GENOMIC DNA]</scope>
    <source>
        <strain evidence="4 5">DP1N14-2</strain>
    </source>
</reference>
<dbReference type="NCBIfam" id="NF008909">
    <property type="entry name" value="PRK12273.1"/>
    <property type="match status" value="1"/>
</dbReference>
<dbReference type="Gene3D" id="1.20.200.10">
    <property type="entry name" value="Fumarase/aspartase (Central domain)"/>
    <property type="match status" value="1"/>
</dbReference>
<dbReference type="InterPro" id="IPR018951">
    <property type="entry name" value="Fumarase_C_C"/>
</dbReference>
<comment type="caution">
    <text evidence="4">The sequence shown here is derived from an EMBL/GenBank/DDBJ whole genome shotgun (WGS) entry which is preliminary data.</text>
</comment>
<dbReference type="InterPro" id="IPR000362">
    <property type="entry name" value="Fumarate_lyase_fam"/>
</dbReference>
<dbReference type="Pfam" id="PF10415">
    <property type="entry name" value="FumaraseC_C"/>
    <property type="match status" value="1"/>
</dbReference>
<dbReference type="CDD" id="cd01357">
    <property type="entry name" value="Aspartase"/>
    <property type="match status" value="1"/>
</dbReference>
<dbReference type="SUPFAM" id="SSF48557">
    <property type="entry name" value="L-aspartase-like"/>
    <property type="match status" value="1"/>
</dbReference>
<evidence type="ECO:0000256" key="1">
    <source>
        <dbReference type="ARBA" id="ARBA00023239"/>
    </source>
</evidence>
<dbReference type="InterPro" id="IPR024083">
    <property type="entry name" value="Fumarase/histidase_N"/>
</dbReference>
<feature type="domain" description="Fumarase C C-terminal" evidence="3">
    <location>
        <begin position="409"/>
        <end position="461"/>
    </location>
</feature>
<dbReference type="InterPro" id="IPR051546">
    <property type="entry name" value="Aspartate_Ammonia-Lyase"/>
</dbReference>
<sequence>MLKTRMEQDSIGRIELPSDCLHGIQTERARQNFPITGVPLSHFPVLVRAMAMVKSAAARANAETGGLPQNKAAAITAACAEIIAGQHHERFSVDMIQGGAGTSTNMNANEVIANLALVRMGHRPGDYAHLHPNDDVNHGQSTNDVYPTAIRLAVLARTLPLCGALHCLKLAFAERSRAFEGIAKVGRTQLQDAVPMSLGMEFAAFAVTIGEDIDRLRDVSQLLTEVNLGGTAIGTGVNAEPGYATLALRYLSQLSALELKQSGNLIEASSDLGAFVAYSGILKRVAVKLSKICNDLRLLSSGPRAGIGEITLPAVQAGSSIMPGKVNPVIPEVVNQVCYQVIGNDLTITMAAEAGQLQLNAMEPVVAYNLLESIRILKNAVEVLTTKCVSGITANEDRCSALLENSLVLATALAPHLGYDAAAAIAKEALASGRSLRAVLEETGQLPPDKTHRILGNAAMLKGPER</sequence>
<dbReference type="InterPro" id="IPR008948">
    <property type="entry name" value="L-Aspartase-like"/>
</dbReference>
<dbReference type="PROSITE" id="PS00163">
    <property type="entry name" value="FUMARATE_LYASES"/>
    <property type="match status" value="1"/>
</dbReference>
<dbReference type="Gene3D" id="1.10.40.30">
    <property type="entry name" value="Fumarase/aspartase (C-terminal domain)"/>
    <property type="match status" value="1"/>
</dbReference>
<dbReference type="PRINTS" id="PR00149">
    <property type="entry name" value="FUMRATELYASE"/>
</dbReference>
<dbReference type="InterPro" id="IPR022761">
    <property type="entry name" value="Fumarate_lyase_N"/>
</dbReference>
<proteinExistence type="predicted"/>
<evidence type="ECO:0000259" key="2">
    <source>
        <dbReference type="Pfam" id="PF00206"/>
    </source>
</evidence>
<dbReference type="InterPro" id="IPR020557">
    <property type="entry name" value="Fumarate_lyase_CS"/>
</dbReference>
<evidence type="ECO:0000313" key="4">
    <source>
        <dbReference type="EMBL" id="MBY6139166.1"/>
    </source>
</evidence>
<dbReference type="Proteomes" id="UP000766629">
    <property type="component" value="Unassembled WGS sequence"/>
</dbReference>
<feature type="domain" description="Fumarate lyase N-terminal" evidence="2">
    <location>
        <begin position="12"/>
        <end position="343"/>
    </location>
</feature>
<dbReference type="RefSeq" id="WP_222507809.1">
    <property type="nucleotide sequence ID" value="NZ_JAHVJA010000002.1"/>
</dbReference>
<evidence type="ECO:0000313" key="5">
    <source>
        <dbReference type="Proteomes" id="UP000766629"/>
    </source>
</evidence>
<gene>
    <name evidence="4" type="ORF">KUV26_06905</name>
</gene>
<organism evidence="4 5">
    <name type="scientific">Leisingera daeponensis</name>
    <dbReference type="NCBI Taxonomy" id="405746"/>
    <lineage>
        <taxon>Bacteria</taxon>
        <taxon>Pseudomonadati</taxon>
        <taxon>Pseudomonadota</taxon>
        <taxon>Alphaproteobacteria</taxon>
        <taxon>Rhodobacterales</taxon>
        <taxon>Roseobacteraceae</taxon>
        <taxon>Leisingera</taxon>
    </lineage>
</organism>
<protein>
    <submittedName>
        <fullName evidence="4">Aspartate ammonia-lyase</fullName>
    </submittedName>
</protein>
<name>A0ABS7NE76_9RHOB</name>
<keyword evidence="5" id="KW-1185">Reference proteome</keyword>
<evidence type="ECO:0000259" key="3">
    <source>
        <dbReference type="Pfam" id="PF10415"/>
    </source>
</evidence>
<dbReference type="EMBL" id="JAHVJA010000002">
    <property type="protein sequence ID" value="MBY6139166.1"/>
    <property type="molecule type" value="Genomic_DNA"/>
</dbReference>
<dbReference type="PANTHER" id="PTHR42696">
    <property type="entry name" value="ASPARTATE AMMONIA-LYASE"/>
    <property type="match status" value="1"/>
</dbReference>
<keyword evidence="1" id="KW-0456">Lyase</keyword>